<dbReference type="GO" id="GO:0043565">
    <property type="term" value="F:sequence-specific DNA binding"/>
    <property type="evidence" value="ECO:0007669"/>
    <property type="project" value="InterPro"/>
</dbReference>
<dbReference type="PANTHER" id="PTHR46796:SF6">
    <property type="entry name" value="ARAC SUBFAMILY"/>
    <property type="match status" value="1"/>
</dbReference>
<dbReference type="PRINTS" id="PR00032">
    <property type="entry name" value="HTHARAC"/>
</dbReference>
<dbReference type="InterPro" id="IPR050204">
    <property type="entry name" value="AraC_XylS_family_regulators"/>
</dbReference>
<dbReference type="Pfam" id="PF12833">
    <property type="entry name" value="HTH_18"/>
    <property type="match status" value="1"/>
</dbReference>
<dbReference type="Gene3D" id="1.10.10.60">
    <property type="entry name" value="Homeodomain-like"/>
    <property type="match status" value="1"/>
</dbReference>
<dbReference type="SUPFAM" id="SSF46689">
    <property type="entry name" value="Homeodomain-like"/>
    <property type="match status" value="1"/>
</dbReference>
<dbReference type="InterPro" id="IPR020449">
    <property type="entry name" value="Tscrpt_reg_AraC-type_HTH"/>
</dbReference>
<name>A0A102K9P0_9BURK</name>
<reference evidence="5 6" key="1">
    <citation type="submission" date="2015-11" db="EMBL/GenBank/DDBJ databases">
        <title>Expanding the genomic diversity of Burkholderia species for the development of highly accurate diagnostics.</title>
        <authorList>
            <person name="Sahl J."/>
            <person name="Keim P."/>
            <person name="Wagner D."/>
        </authorList>
    </citation>
    <scope>NUCLEOTIDE SEQUENCE [LARGE SCALE GENOMIC DNA]</scope>
    <source>
        <strain evidence="5 6">RF32-BP4</strain>
    </source>
</reference>
<organism evidence="5 6">
    <name type="scientific">Burkholderia ubonensis</name>
    <dbReference type="NCBI Taxonomy" id="101571"/>
    <lineage>
        <taxon>Bacteria</taxon>
        <taxon>Pseudomonadati</taxon>
        <taxon>Pseudomonadota</taxon>
        <taxon>Betaproteobacteria</taxon>
        <taxon>Burkholderiales</taxon>
        <taxon>Burkholderiaceae</taxon>
        <taxon>Burkholderia</taxon>
        <taxon>Burkholderia cepacia complex</taxon>
    </lineage>
</organism>
<sequence length="322" mass="35269">MERDPMAAVTWSTHGLPQRLVQDAFASKLSDLHVTWALSIPEPRGFDASVRYRKLDRLTIGELKSGPLAGQRTAVNQAPMLGVLVNLGGQLKCRYEGRREVVLPPNHLLIWDSELGFDFDVEEAHREVYLLLPRERVPSMVARAAADLRGAVPAAPGSGLPAVAAEQLRAISQELDRLSDGALALACQSFFDLLDASLTVDADRPSSKASLLNSIRQYIEDNLDDPELCAASIATAHRISVRTLHIAFAGTGTTVGRWIRDRRLKVCYRELCVAAGTKTVTDVAYRWGFNDAAHFSRTFKQAFGVSPRTLRASSPVSTCDDC</sequence>
<dbReference type="AlphaFoldDB" id="A0A102K9P0"/>
<dbReference type="PROSITE" id="PS01124">
    <property type="entry name" value="HTH_ARAC_FAMILY_2"/>
    <property type="match status" value="1"/>
</dbReference>
<dbReference type="Pfam" id="PF14525">
    <property type="entry name" value="AraC_binding_2"/>
    <property type="match status" value="1"/>
</dbReference>
<evidence type="ECO:0000256" key="3">
    <source>
        <dbReference type="ARBA" id="ARBA00023163"/>
    </source>
</evidence>
<keyword evidence="1" id="KW-0805">Transcription regulation</keyword>
<dbReference type="InterPro" id="IPR018060">
    <property type="entry name" value="HTH_AraC"/>
</dbReference>
<evidence type="ECO:0000313" key="5">
    <source>
        <dbReference type="EMBL" id="KUZ87964.1"/>
    </source>
</evidence>
<dbReference type="InterPro" id="IPR009057">
    <property type="entry name" value="Homeodomain-like_sf"/>
</dbReference>
<dbReference type="PANTHER" id="PTHR46796">
    <property type="entry name" value="HTH-TYPE TRANSCRIPTIONAL ACTIVATOR RHAS-RELATED"/>
    <property type="match status" value="1"/>
</dbReference>
<gene>
    <name evidence="5" type="ORF">WI38_19940</name>
</gene>
<proteinExistence type="predicted"/>
<keyword evidence="2" id="KW-0238">DNA-binding</keyword>
<accession>A0A102K9P0</accession>
<dbReference type="EMBL" id="LOTN01000038">
    <property type="protein sequence ID" value="KUZ87964.1"/>
    <property type="molecule type" value="Genomic_DNA"/>
</dbReference>
<dbReference type="SMART" id="SM00342">
    <property type="entry name" value="HTH_ARAC"/>
    <property type="match status" value="1"/>
</dbReference>
<dbReference type="GO" id="GO:0003700">
    <property type="term" value="F:DNA-binding transcription factor activity"/>
    <property type="evidence" value="ECO:0007669"/>
    <property type="project" value="InterPro"/>
</dbReference>
<evidence type="ECO:0000313" key="6">
    <source>
        <dbReference type="Proteomes" id="UP000065521"/>
    </source>
</evidence>
<keyword evidence="3" id="KW-0804">Transcription</keyword>
<dbReference type="InterPro" id="IPR035418">
    <property type="entry name" value="AraC-bd_2"/>
</dbReference>
<evidence type="ECO:0000256" key="2">
    <source>
        <dbReference type="ARBA" id="ARBA00023125"/>
    </source>
</evidence>
<protein>
    <recommendedName>
        <fullName evidence="4">HTH araC/xylS-type domain-containing protein</fullName>
    </recommendedName>
</protein>
<comment type="caution">
    <text evidence="5">The sequence shown here is derived from an EMBL/GenBank/DDBJ whole genome shotgun (WGS) entry which is preliminary data.</text>
</comment>
<evidence type="ECO:0000259" key="4">
    <source>
        <dbReference type="PROSITE" id="PS01124"/>
    </source>
</evidence>
<evidence type="ECO:0000256" key="1">
    <source>
        <dbReference type="ARBA" id="ARBA00023015"/>
    </source>
</evidence>
<dbReference type="Proteomes" id="UP000065521">
    <property type="component" value="Unassembled WGS sequence"/>
</dbReference>
<feature type="domain" description="HTH araC/xylS-type" evidence="4">
    <location>
        <begin position="213"/>
        <end position="313"/>
    </location>
</feature>